<accession>A0A6G8MXE5</accession>
<dbReference type="EMBL" id="MN873693">
    <property type="protein sequence ID" value="QIN54233.1"/>
    <property type="molecule type" value="Genomic_DNA"/>
</dbReference>
<name>A0A6G8MXE5_9VIRU</name>
<dbReference type="Proteomes" id="UP001224087">
    <property type="component" value="Segment"/>
</dbReference>
<organism evidence="1 2">
    <name type="scientific">Cedratvirus kamchatka</name>
    <dbReference type="NCBI Taxonomy" id="2716914"/>
    <lineage>
        <taxon>Viruses</taxon>
        <taxon>Pithoviruses</taxon>
        <taxon>Orthocedratvirinae</taxon>
        <taxon>Alphacedratvirus</taxon>
        <taxon>Alphacedratvirus rossiense</taxon>
    </lineage>
</organism>
<keyword evidence="2" id="KW-1185">Reference proteome</keyword>
<evidence type="ECO:0000313" key="1">
    <source>
        <dbReference type="EMBL" id="QIN54233.1"/>
    </source>
</evidence>
<protein>
    <submittedName>
        <fullName evidence="1">Uncharacterized protein</fullName>
    </submittedName>
</protein>
<sequence length="191" mass="22452">MLQVYSTILSFHEEPKDAYRVCSLFMNILSSKSFWKDRHDREGLPCLEHNLSHMRAYYLTRKFVTKKTVLSCHLSKLPFSPSFIQREKQVPESIVLYRSVYYYYKGFEGRGIKYDRNSHKAIINLVFAANNRDPGPYLEVRVKLERAKFGNYNFCLYTCLEDHQGGRVKVVLENTLVGAEQALSFYLDMHK</sequence>
<reference evidence="1" key="1">
    <citation type="submission" date="2019-12" db="EMBL/GenBank/DDBJ databases">
        <title>The DNA Methylation Landscape of Giant Viruses.</title>
        <authorList>
            <person name="Jeudy S."/>
            <person name="Rigou S."/>
            <person name="Alempic J.-M."/>
            <person name="Claverie J.-M."/>
            <person name="Abergel C."/>
            <person name="Legendre M."/>
        </authorList>
    </citation>
    <scope>NUCLEOTIDE SEQUENCE</scope>
    <source>
        <strain evidence="1">P4</strain>
    </source>
</reference>
<evidence type="ECO:0000313" key="2">
    <source>
        <dbReference type="Proteomes" id="UP001224087"/>
    </source>
</evidence>
<proteinExistence type="predicted"/>
<gene>
    <name evidence="1" type="primary">ck108</name>
</gene>